<evidence type="ECO:0000256" key="1">
    <source>
        <dbReference type="ARBA" id="ARBA00004225"/>
    </source>
</evidence>
<feature type="transmembrane region" description="Helical" evidence="11">
    <location>
        <begin position="165"/>
        <end position="184"/>
    </location>
</feature>
<dbReference type="Pfam" id="PF00153">
    <property type="entry name" value="Mito_carr"/>
    <property type="match status" value="2"/>
</dbReference>
<evidence type="ECO:0000256" key="8">
    <source>
        <dbReference type="ARBA" id="ARBA00023136"/>
    </source>
</evidence>
<evidence type="ECO:0000256" key="11">
    <source>
        <dbReference type="SAM" id="Phobius"/>
    </source>
</evidence>
<evidence type="ECO:0000256" key="5">
    <source>
        <dbReference type="ARBA" id="ARBA00022737"/>
    </source>
</evidence>
<dbReference type="PANTHER" id="PTHR45624:SF57">
    <property type="entry name" value="MITOCHONDRIAL SUBSTRATE CARRIER FAMILY PROTEIN L"/>
    <property type="match status" value="1"/>
</dbReference>
<evidence type="ECO:0000256" key="3">
    <source>
        <dbReference type="ARBA" id="ARBA00022448"/>
    </source>
</evidence>
<dbReference type="PROSITE" id="PS50920">
    <property type="entry name" value="SOLCAR"/>
    <property type="match status" value="2"/>
</dbReference>
<feature type="repeat" description="Solcar" evidence="9">
    <location>
        <begin position="163"/>
        <end position="260"/>
    </location>
</feature>
<dbReference type="GO" id="GO:0000064">
    <property type="term" value="F:L-ornithine transmembrane transporter activity"/>
    <property type="evidence" value="ECO:0007669"/>
    <property type="project" value="TreeGrafter"/>
</dbReference>
<feature type="transmembrane region" description="Helical" evidence="11">
    <location>
        <begin position="123"/>
        <end position="145"/>
    </location>
</feature>
<dbReference type="GO" id="GO:0031966">
    <property type="term" value="C:mitochondrial membrane"/>
    <property type="evidence" value="ECO:0007669"/>
    <property type="project" value="UniProtKB-SubCell"/>
</dbReference>
<keyword evidence="3 10" id="KW-0813">Transport</keyword>
<dbReference type="InterPro" id="IPR023395">
    <property type="entry name" value="MCP_dom_sf"/>
</dbReference>
<dbReference type="EMBL" id="KN833047">
    <property type="protein sequence ID" value="KIM75410.1"/>
    <property type="molecule type" value="Genomic_DNA"/>
</dbReference>
<evidence type="ECO:0000313" key="12">
    <source>
        <dbReference type="EMBL" id="KIM75410.1"/>
    </source>
</evidence>
<keyword evidence="6 11" id="KW-1133">Transmembrane helix</keyword>
<accession>A0A0C3ES60</accession>
<proteinExistence type="inferred from homology"/>
<sequence length="268" mass="29332">MDVLRKTITNEGILALYKGATPPAVGWAAIDSVLVGSLHNYRLFLLRYGMTEPTPGKGVQRLTLLGHGVAGLGAGLTSALIATPMELIKVKLQLQLQKSSSDRQFKGPIDCGRQVIRTQGIQGLWTGFTGSLAFRSNFFWMFLSFEGFMRGFSKLEGTPYEISTGLANFLSGGFGAFVYWAFAIPADNVKNRMMSQPLVATVSRPGLFAHSGRPSFVSISRDIYTQNGFRGFFRGLGPTFLRAFPVNASAFFVFEAILRVLGAEKTRH</sequence>
<reference evidence="13" key="2">
    <citation type="submission" date="2015-01" db="EMBL/GenBank/DDBJ databases">
        <title>Evolutionary Origins and Diversification of the Mycorrhizal Mutualists.</title>
        <authorList>
            <consortium name="DOE Joint Genome Institute"/>
            <consortium name="Mycorrhizal Genomics Consortium"/>
            <person name="Kohler A."/>
            <person name="Kuo A."/>
            <person name="Nagy L.G."/>
            <person name="Floudas D."/>
            <person name="Copeland A."/>
            <person name="Barry K.W."/>
            <person name="Cichocki N."/>
            <person name="Veneault-Fourrey C."/>
            <person name="LaButti K."/>
            <person name="Lindquist E.A."/>
            <person name="Lipzen A."/>
            <person name="Lundell T."/>
            <person name="Morin E."/>
            <person name="Murat C."/>
            <person name="Riley R."/>
            <person name="Ohm R."/>
            <person name="Sun H."/>
            <person name="Tunlid A."/>
            <person name="Henrissat B."/>
            <person name="Grigoriev I.V."/>
            <person name="Hibbett D.S."/>
            <person name="Martin F."/>
        </authorList>
    </citation>
    <scope>NUCLEOTIDE SEQUENCE [LARGE SCALE GENOMIC DNA]</scope>
    <source>
        <strain evidence="13">F 1598</strain>
    </source>
</reference>
<keyword evidence="7" id="KW-0496">Mitochondrion</keyword>
<evidence type="ECO:0008006" key="14">
    <source>
        <dbReference type="Google" id="ProtNLM"/>
    </source>
</evidence>
<evidence type="ECO:0000256" key="9">
    <source>
        <dbReference type="PROSITE-ProRule" id="PRU00282"/>
    </source>
</evidence>
<dbReference type="Proteomes" id="UP000054166">
    <property type="component" value="Unassembled WGS sequence"/>
</dbReference>
<dbReference type="GO" id="GO:1990575">
    <property type="term" value="P:mitochondrial L-ornithine transmembrane transport"/>
    <property type="evidence" value="ECO:0007669"/>
    <property type="project" value="TreeGrafter"/>
</dbReference>
<keyword evidence="8 9" id="KW-0472">Membrane</keyword>
<dbReference type="OrthoDB" id="193856at2759"/>
<dbReference type="InParanoid" id="A0A0C3ES60"/>
<dbReference type="AlphaFoldDB" id="A0A0C3ES60"/>
<gene>
    <name evidence="12" type="ORF">PILCRDRAFT_827332</name>
</gene>
<dbReference type="InterPro" id="IPR050567">
    <property type="entry name" value="Mitochondrial_Carrier"/>
</dbReference>
<dbReference type="PANTHER" id="PTHR45624">
    <property type="entry name" value="MITOCHONDRIAL BASIC AMINO ACIDS TRANSPORTER-RELATED"/>
    <property type="match status" value="1"/>
</dbReference>
<name>A0A0C3ES60_PILCF</name>
<dbReference type="InterPro" id="IPR018108">
    <property type="entry name" value="MCP_transmembrane"/>
</dbReference>
<organism evidence="12 13">
    <name type="scientific">Piloderma croceum (strain F 1598)</name>
    <dbReference type="NCBI Taxonomy" id="765440"/>
    <lineage>
        <taxon>Eukaryota</taxon>
        <taxon>Fungi</taxon>
        <taxon>Dikarya</taxon>
        <taxon>Basidiomycota</taxon>
        <taxon>Agaricomycotina</taxon>
        <taxon>Agaricomycetes</taxon>
        <taxon>Agaricomycetidae</taxon>
        <taxon>Atheliales</taxon>
        <taxon>Atheliaceae</taxon>
        <taxon>Piloderma</taxon>
    </lineage>
</organism>
<evidence type="ECO:0000256" key="4">
    <source>
        <dbReference type="ARBA" id="ARBA00022692"/>
    </source>
</evidence>
<comment type="similarity">
    <text evidence="2 10">Belongs to the mitochondrial carrier (TC 2.A.29) family.</text>
</comment>
<comment type="subcellular location">
    <subcellularLocation>
        <location evidence="1">Mitochondrion membrane</location>
        <topology evidence="1">Multi-pass membrane protein</topology>
    </subcellularLocation>
</comment>
<dbReference type="SUPFAM" id="SSF103506">
    <property type="entry name" value="Mitochondrial carrier"/>
    <property type="match status" value="1"/>
</dbReference>
<protein>
    <recommendedName>
        <fullName evidence="14">Mitochondrial carrier</fullName>
    </recommendedName>
</protein>
<evidence type="ECO:0000256" key="7">
    <source>
        <dbReference type="ARBA" id="ARBA00023128"/>
    </source>
</evidence>
<keyword evidence="4 9" id="KW-0812">Transmembrane</keyword>
<dbReference type="Gene3D" id="1.50.40.10">
    <property type="entry name" value="Mitochondrial carrier domain"/>
    <property type="match status" value="1"/>
</dbReference>
<reference evidence="12 13" key="1">
    <citation type="submission" date="2014-04" db="EMBL/GenBank/DDBJ databases">
        <authorList>
            <consortium name="DOE Joint Genome Institute"/>
            <person name="Kuo A."/>
            <person name="Tarkka M."/>
            <person name="Buscot F."/>
            <person name="Kohler A."/>
            <person name="Nagy L.G."/>
            <person name="Floudas D."/>
            <person name="Copeland A."/>
            <person name="Barry K.W."/>
            <person name="Cichocki N."/>
            <person name="Veneault-Fourrey C."/>
            <person name="LaButti K."/>
            <person name="Lindquist E.A."/>
            <person name="Lipzen A."/>
            <person name="Lundell T."/>
            <person name="Morin E."/>
            <person name="Murat C."/>
            <person name="Sun H."/>
            <person name="Tunlid A."/>
            <person name="Henrissat B."/>
            <person name="Grigoriev I.V."/>
            <person name="Hibbett D.S."/>
            <person name="Martin F."/>
            <person name="Nordberg H.P."/>
            <person name="Cantor M.N."/>
            <person name="Hua S.X."/>
        </authorList>
    </citation>
    <scope>NUCLEOTIDE SEQUENCE [LARGE SCALE GENOMIC DNA]</scope>
    <source>
        <strain evidence="12 13">F 1598</strain>
    </source>
</reference>
<keyword evidence="5" id="KW-0677">Repeat</keyword>
<evidence type="ECO:0000256" key="2">
    <source>
        <dbReference type="ARBA" id="ARBA00006375"/>
    </source>
</evidence>
<dbReference type="HOGENOM" id="CLU_015166_16_4_1"/>
<keyword evidence="13" id="KW-1185">Reference proteome</keyword>
<feature type="repeat" description="Solcar" evidence="9">
    <location>
        <begin position="62"/>
        <end position="152"/>
    </location>
</feature>
<evidence type="ECO:0000313" key="13">
    <source>
        <dbReference type="Proteomes" id="UP000054166"/>
    </source>
</evidence>
<dbReference type="STRING" id="765440.A0A0C3ES60"/>
<evidence type="ECO:0000256" key="6">
    <source>
        <dbReference type="ARBA" id="ARBA00022989"/>
    </source>
</evidence>
<evidence type="ECO:0000256" key="10">
    <source>
        <dbReference type="RuleBase" id="RU000488"/>
    </source>
</evidence>